<evidence type="ECO:0000256" key="1">
    <source>
        <dbReference type="SAM" id="MobiDB-lite"/>
    </source>
</evidence>
<feature type="compositionally biased region" description="Basic and acidic residues" evidence="1">
    <location>
        <begin position="287"/>
        <end position="308"/>
    </location>
</feature>
<dbReference type="RefSeq" id="XP_026610723.1">
    <property type="nucleotide sequence ID" value="XM_026754001.1"/>
</dbReference>
<feature type="region of interest" description="Disordered" evidence="1">
    <location>
        <begin position="362"/>
        <end position="427"/>
    </location>
</feature>
<gene>
    <name evidence="3" type="ORF">CDV56_100382</name>
</gene>
<accession>A0A397G783</accession>
<evidence type="ECO:0000313" key="3">
    <source>
        <dbReference type="EMBL" id="RHZ45468.1"/>
    </source>
</evidence>
<dbReference type="Pfam" id="PF14420">
    <property type="entry name" value="Clr5"/>
    <property type="match status" value="1"/>
</dbReference>
<proteinExistence type="predicted"/>
<dbReference type="Proteomes" id="UP000215305">
    <property type="component" value="Unassembled WGS sequence"/>
</dbReference>
<feature type="region of interest" description="Disordered" evidence="1">
    <location>
        <begin position="287"/>
        <end position="341"/>
    </location>
</feature>
<name>A0A397G783_ASPTH</name>
<dbReference type="PANTHER" id="PTHR46177:SF1">
    <property type="entry name" value="INTEGRASE CATALYTIC DOMAIN-CONTAINING PROTEIN"/>
    <property type="match status" value="1"/>
</dbReference>
<feature type="compositionally biased region" description="Low complexity" evidence="1">
    <location>
        <begin position="362"/>
        <end position="382"/>
    </location>
</feature>
<keyword evidence="4" id="KW-1185">Reference proteome</keyword>
<dbReference type="VEuPathDB" id="FungiDB:CDV56_100382"/>
<organism evidence="3 4">
    <name type="scientific">Aspergillus thermomutatus</name>
    <name type="common">Neosartorya pseudofischeri</name>
    <dbReference type="NCBI Taxonomy" id="41047"/>
    <lineage>
        <taxon>Eukaryota</taxon>
        <taxon>Fungi</taxon>
        <taxon>Dikarya</taxon>
        <taxon>Ascomycota</taxon>
        <taxon>Pezizomycotina</taxon>
        <taxon>Eurotiomycetes</taxon>
        <taxon>Eurotiomycetidae</taxon>
        <taxon>Eurotiales</taxon>
        <taxon>Aspergillaceae</taxon>
        <taxon>Aspergillus</taxon>
        <taxon>Aspergillus subgen. Fumigati</taxon>
    </lineage>
</organism>
<feature type="domain" description="Clr5" evidence="2">
    <location>
        <begin position="7"/>
        <end position="55"/>
    </location>
</feature>
<sequence length="427" mass="48880">MGRSTINLEPYKTEILSLYGNETPLNTILEHIKARHNVEISKRTLESRLKDWGVRRQDHTIGSCSQLHARIRELFFQGGLEDKEILRVLDDDGFSITPRTLRRIRDQLGLTRCLRDPVEQQIQEEQMRQTLVHEAEQGRIQSFGKEILYRHMRGQGYNISRAIVAFYLLQIDVSTEDGQIIKSLDQIEQVRHRIEARTIASLNDLIQNDLLSTLAEHKYTREEGDIHRLATNVTKKVPTYLSRTADRRQAVEDLLQNWFECRTVTGGEREYYVFVIIERHLSSYRDDSTIKEEDSSIKREPASPRIKAELSSPVEKTTTSKRQRTKHTGLADLREQDTLTDEDLFEAPSIEELLENPRAARAASITTATSSSAATAPSSSSSRSRKRSAGSMASTASEVSYRTRRNHVLNAEDEGRIAEFGPFIERK</sequence>
<protein>
    <recommendedName>
        <fullName evidence="2">Clr5 domain-containing protein</fullName>
    </recommendedName>
</protein>
<evidence type="ECO:0000313" key="4">
    <source>
        <dbReference type="Proteomes" id="UP000215305"/>
    </source>
</evidence>
<comment type="caution">
    <text evidence="3">The sequence shown here is derived from an EMBL/GenBank/DDBJ whole genome shotgun (WGS) entry which is preliminary data.</text>
</comment>
<dbReference type="PANTHER" id="PTHR46177">
    <property type="entry name" value="INTEGRASE CATALYTIC DOMAIN-CONTAINING PROTEIN"/>
    <property type="match status" value="1"/>
</dbReference>
<dbReference type="STRING" id="41047.A0A397G783"/>
<dbReference type="OrthoDB" id="5392716at2759"/>
<dbReference type="AlphaFoldDB" id="A0A397G783"/>
<reference evidence="3" key="1">
    <citation type="submission" date="2018-08" db="EMBL/GenBank/DDBJ databases">
        <title>Draft genome sequence of azole-resistant Aspergillus thermomutatus (Neosartorya pseudofischeri) strain HMR AF 39, isolated from a human nasal aspirate.</title>
        <authorList>
            <person name="Parent-Michaud M."/>
            <person name="Dufresne P.J."/>
            <person name="Fournier E."/>
            <person name="Martineau C."/>
            <person name="Moreira S."/>
            <person name="Perkins V."/>
            <person name="De Repentigny L."/>
            <person name="Dufresne S.F."/>
        </authorList>
    </citation>
    <scope>NUCLEOTIDE SEQUENCE [LARGE SCALE GENOMIC DNA]</scope>
    <source>
        <strain evidence="3">HMR AF 39</strain>
    </source>
</reference>
<dbReference type="InterPro" id="IPR025676">
    <property type="entry name" value="Clr5_dom"/>
</dbReference>
<evidence type="ECO:0000259" key="2">
    <source>
        <dbReference type="Pfam" id="PF14420"/>
    </source>
</evidence>
<dbReference type="GeneID" id="38122356"/>
<dbReference type="EMBL" id="NKHU02000286">
    <property type="protein sequence ID" value="RHZ45468.1"/>
    <property type="molecule type" value="Genomic_DNA"/>
</dbReference>